<evidence type="ECO:0008006" key="3">
    <source>
        <dbReference type="Google" id="ProtNLM"/>
    </source>
</evidence>
<organism evidence="1 2">
    <name type="scientific">Commensalibacter intestini</name>
    <dbReference type="NCBI Taxonomy" id="479936"/>
    <lineage>
        <taxon>Bacteria</taxon>
        <taxon>Pseudomonadati</taxon>
        <taxon>Pseudomonadota</taxon>
        <taxon>Alphaproteobacteria</taxon>
        <taxon>Acetobacterales</taxon>
        <taxon>Acetobacteraceae</taxon>
    </lineage>
</organism>
<keyword evidence="2" id="KW-1185">Reference proteome</keyword>
<dbReference type="Pfam" id="PF11697">
    <property type="entry name" value="DUF3293"/>
    <property type="match status" value="1"/>
</dbReference>
<protein>
    <recommendedName>
        <fullName evidence="3">DUF3293 domain-containing protein</fullName>
    </recommendedName>
</protein>
<sequence>MTGILSPTAKINAAYKESVYQAGSVSTKINQYPKGISEKLHQTTFVLLSAYNPGGRLRPLGWNIKMMERLEQCLSKYEYVYGQGSLKEVSEPLLMVNIDPRKAIYLARKFRQNAIVLIRHQRKSKLVFLA</sequence>
<dbReference type="RefSeq" id="WP_008853297.1">
    <property type="nucleotide sequence ID" value="NZ_JOPB01000007.1"/>
</dbReference>
<dbReference type="InterPro" id="IPR021710">
    <property type="entry name" value="DUF3293"/>
</dbReference>
<dbReference type="AlphaFoldDB" id="A0A251ZUC2"/>
<dbReference type="Proteomes" id="UP000194946">
    <property type="component" value="Unassembled WGS sequence"/>
</dbReference>
<name>A0A251ZUC2_9PROT</name>
<comment type="caution">
    <text evidence="1">The sequence shown here is derived from an EMBL/GenBank/DDBJ whole genome shotgun (WGS) entry which is preliminary data.</text>
</comment>
<proteinExistence type="predicted"/>
<evidence type="ECO:0000313" key="1">
    <source>
        <dbReference type="EMBL" id="OUI78247.1"/>
    </source>
</evidence>
<evidence type="ECO:0000313" key="2">
    <source>
        <dbReference type="Proteomes" id="UP000194946"/>
    </source>
</evidence>
<reference evidence="2" key="1">
    <citation type="submission" date="2014-06" db="EMBL/GenBank/DDBJ databases">
        <authorList>
            <person name="Winans N.J."/>
            <person name="Newell P.D."/>
            <person name="Douglas A.E."/>
        </authorList>
    </citation>
    <scope>NUCLEOTIDE SEQUENCE [LARGE SCALE GENOMIC DNA]</scope>
    <source>
        <strain evidence="2">DmL_052</strain>
    </source>
</reference>
<dbReference type="EMBL" id="JOPB01000007">
    <property type="protein sequence ID" value="OUI78247.1"/>
    <property type="molecule type" value="Genomic_DNA"/>
</dbReference>
<gene>
    <name evidence="1" type="ORF">HK18_09375</name>
</gene>
<accession>A0A251ZUC2</accession>